<keyword evidence="11 15" id="KW-0443">Lipid metabolism</keyword>
<dbReference type="Proteomes" id="UP000007264">
    <property type="component" value="Unassembled WGS sequence"/>
</dbReference>
<feature type="transmembrane region" description="Helical" evidence="16">
    <location>
        <begin position="20"/>
        <end position="52"/>
    </location>
</feature>
<keyword evidence="18" id="KW-1185">Reference proteome</keyword>
<dbReference type="RefSeq" id="XP_005642750.1">
    <property type="nucleotide sequence ID" value="XM_005642693.1"/>
</dbReference>
<keyword evidence="12 15" id="KW-0472">Membrane</keyword>
<name>I0YII7_COCSC</name>
<keyword evidence="8" id="KW-0479">Metal-binding</keyword>
<dbReference type="GO" id="GO:0016020">
    <property type="term" value="C:membrane"/>
    <property type="evidence" value="ECO:0007669"/>
    <property type="project" value="UniProtKB-SubCell"/>
</dbReference>
<evidence type="ECO:0000256" key="10">
    <source>
        <dbReference type="ARBA" id="ARBA00022989"/>
    </source>
</evidence>
<evidence type="ECO:0000256" key="16">
    <source>
        <dbReference type="SAM" id="Phobius"/>
    </source>
</evidence>
<dbReference type="GO" id="GO:0003881">
    <property type="term" value="F:CDP-diacylglycerol-inositol 3-phosphatidyltransferase activity"/>
    <property type="evidence" value="ECO:0007669"/>
    <property type="project" value="UniProtKB-UniRule"/>
</dbReference>
<dbReference type="eggNOG" id="KOG3240">
    <property type="taxonomic scope" value="Eukaryota"/>
</dbReference>
<organism evidence="17 18">
    <name type="scientific">Coccomyxa subellipsoidea (strain C-169)</name>
    <name type="common">Green microalga</name>
    <dbReference type="NCBI Taxonomy" id="574566"/>
    <lineage>
        <taxon>Eukaryota</taxon>
        <taxon>Viridiplantae</taxon>
        <taxon>Chlorophyta</taxon>
        <taxon>core chlorophytes</taxon>
        <taxon>Trebouxiophyceae</taxon>
        <taxon>Trebouxiophyceae incertae sedis</taxon>
        <taxon>Coccomyxaceae</taxon>
        <taxon>Coccomyxa</taxon>
        <taxon>Coccomyxa subellipsoidea</taxon>
    </lineage>
</organism>
<reference evidence="17 18" key="1">
    <citation type="journal article" date="2012" name="Genome Biol.">
        <title>The genome of the polar eukaryotic microalga coccomyxa subellipsoidea reveals traits of cold adaptation.</title>
        <authorList>
            <person name="Blanc G."/>
            <person name="Agarkova I."/>
            <person name="Grimwood J."/>
            <person name="Kuo A."/>
            <person name="Brueggeman A."/>
            <person name="Dunigan D."/>
            <person name="Gurnon J."/>
            <person name="Ladunga I."/>
            <person name="Lindquist E."/>
            <person name="Lucas S."/>
            <person name="Pangilinan J."/>
            <person name="Proschold T."/>
            <person name="Salamov A."/>
            <person name="Schmutz J."/>
            <person name="Weeks D."/>
            <person name="Yamada T."/>
            <person name="Claverie J.M."/>
            <person name="Grigoriev I."/>
            <person name="Van Etten J."/>
            <person name="Lomsadze A."/>
            <person name="Borodovsky M."/>
        </authorList>
    </citation>
    <scope>NUCLEOTIDE SEQUENCE [LARGE SCALE GENOMIC DNA]</scope>
    <source>
        <strain evidence="17 18">C-169</strain>
    </source>
</reference>
<sequence>MARHWFLTRHRNQYLFVPNLIGYARILSALCAFAIALRSPTLCVVFYFFGFVCDELDGRFARMLNQSTMLGQVLDMALHRLSTAGLLAILGMLSPRWYFGFLALLMLDIFSHWFQMYATMASGASTHKATDSRSAVVRFYYRQRLFMGFCCVCCEILYLSLYLLHFPGYQRAPLVPLHLPAACLADVAPDVAAGSVAQAESVPLAAVVAVLAVPGFVIKQFINCVQLRSAMQLLVATDRDQDSRSKKKTQEALDALSKMQ</sequence>
<evidence type="ECO:0000256" key="14">
    <source>
        <dbReference type="ARBA" id="ARBA00023264"/>
    </source>
</evidence>
<keyword evidence="10 16" id="KW-1133">Transmembrane helix</keyword>
<protein>
    <recommendedName>
        <fullName evidence="4 15">CDP-diacylglycerol--inositol 3-phosphatidyltransferase</fullName>
        <ecNumber evidence="4 15">2.7.8.11</ecNumber>
    </recommendedName>
</protein>
<feature type="transmembrane region" description="Helical" evidence="16">
    <location>
        <begin position="145"/>
        <end position="164"/>
    </location>
</feature>
<keyword evidence="6 15" id="KW-0808">Transferase</keyword>
<gene>
    <name evidence="17" type="ORF">COCSUDRAFT_20883</name>
</gene>
<evidence type="ECO:0000256" key="2">
    <source>
        <dbReference type="ARBA" id="ARBA00004141"/>
    </source>
</evidence>
<comment type="subcellular location">
    <subcellularLocation>
        <location evidence="2">Membrane</location>
        <topology evidence="2">Multi-pass membrane protein</topology>
    </subcellularLocation>
</comment>
<dbReference type="OrthoDB" id="10251079at2759"/>
<dbReference type="InterPro" id="IPR014387">
    <property type="entry name" value="CDP_diag_ino_3_P_euk"/>
</dbReference>
<keyword evidence="14 15" id="KW-1208">Phospholipid metabolism</keyword>
<keyword evidence="13 15" id="KW-0594">Phospholipid biosynthesis</keyword>
<dbReference type="STRING" id="574566.I0YII7"/>
<dbReference type="PIRSF" id="PIRSF000848">
    <property type="entry name" value="CDP_diag_ino_3_P"/>
    <property type="match status" value="1"/>
</dbReference>
<evidence type="ECO:0000256" key="5">
    <source>
        <dbReference type="ARBA" id="ARBA00022516"/>
    </source>
</evidence>
<comment type="caution">
    <text evidence="17">The sequence shown here is derived from an EMBL/GenBank/DDBJ whole genome shotgun (WGS) entry which is preliminary data.</text>
</comment>
<dbReference type="Pfam" id="PF01066">
    <property type="entry name" value="CDP-OH_P_transf"/>
    <property type="match status" value="1"/>
</dbReference>
<dbReference type="EC" id="2.7.8.11" evidence="4 15"/>
<evidence type="ECO:0000313" key="18">
    <source>
        <dbReference type="Proteomes" id="UP000007264"/>
    </source>
</evidence>
<keyword evidence="9" id="KW-0460">Magnesium</keyword>
<evidence type="ECO:0000256" key="9">
    <source>
        <dbReference type="ARBA" id="ARBA00022842"/>
    </source>
</evidence>
<dbReference type="AlphaFoldDB" id="I0YII7"/>
<evidence type="ECO:0000256" key="1">
    <source>
        <dbReference type="ARBA" id="ARBA00001946"/>
    </source>
</evidence>
<dbReference type="GO" id="GO:0006661">
    <property type="term" value="P:phosphatidylinositol biosynthetic process"/>
    <property type="evidence" value="ECO:0007669"/>
    <property type="project" value="TreeGrafter"/>
</dbReference>
<evidence type="ECO:0000256" key="11">
    <source>
        <dbReference type="ARBA" id="ARBA00023098"/>
    </source>
</evidence>
<keyword evidence="5 15" id="KW-0444">Lipid biosynthesis</keyword>
<accession>I0YII7</accession>
<comment type="similarity">
    <text evidence="3 15">Belongs to the CDP-alcohol phosphatidyltransferase class-I family.</text>
</comment>
<dbReference type="GO" id="GO:0005794">
    <property type="term" value="C:Golgi apparatus"/>
    <property type="evidence" value="ECO:0007669"/>
    <property type="project" value="TreeGrafter"/>
</dbReference>
<evidence type="ECO:0000256" key="15">
    <source>
        <dbReference type="PIRNR" id="PIRNR000848"/>
    </source>
</evidence>
<dbReference type="PANTHER" id="PTHR15362">
    <property type="entry name" value="PHOSPHATIDYLINOSITOL SYNTHASE"/>
    <property type="match status" value="1"/>
</dbReference>
<evidence type="ECO:0000313" key="17">
    <source>
        <dbReference type="EMBL" id="EIE18206.1"/>
    </source>
</evidence>
<dbReference type="PANTHER" id="PTHR15362:SF4">
    <property type="entry name" value="CDP-DIACYLGLYCEROL--INOSITOL 3-PHOSPHATIDYLTRANSFERASE"/>
    <property type="match status" value="1"/>
</dbReference>
<evidence type="ECO:0000256" key="3">
    <source>
        <dbReference type="ARBA" id="ARBA00010441"/>
    </source>
</evidence>
<dbReference type="InterPro" id="IPR000462">
    <property type="entry name" value="CDP-OH_P_trans"/>
</dbReference>
<dbReference type="GO" id="GO:0046872">
    <property type="term" value="F:metal ion binding"/>
    <property type="evidence" value="ECO:0007669"/>
    <property type="project" value="UniProtKB-KW"/>
</dbReference>
<evidence type="ECO:0000256" key="7">
    <source>
        <dbReference type="ARBA" id="ARBA00022692"/>
    </source>
</evidence>
<dbReference type="GeneID" id="17036260"/>
<comment type="cofactor">
    <cofactor evidence="1">
        <name>Mg(2+)</name>
        <dbReference type="ChEBI" id="CHEBI:18420"/>
    </cofactor>
</comment>
<dbReference type="EMBL" id="AGSI01000025">
    <property type="protein sequence ID" value="EIE18206.1"/>
    <property type="molecule type" value="Genomic_DNA"/>
</dbReference>
<dbReference type="InterPro" id="IPR043130">
    <property type="entry name" value="CDP-OH_PTrfase_TM_dom"/>
</dbReference>
<proteinExistence type="inferred from homology"/>
<comment type="catalytic activity">
    <reaction evidence="15">
        <text>a CDP-1,2-diacyl-sn-glycerol + myo-inositol = a 1,2-diacyl-sn-glycero-3-phospho-(1D-myo-inositol) + CMP + H(+)</text>
        <dbReference type="Rhea" id="RHEA:11580"/>
        <dbReference type="ChEBI" id="CHEBI:15378"/>
        <dbReference type="ChEBI" id="CHEBI:17268"/>
        <dbReference type="ChEBI" id="CHEBI:57880"/>
        <dbReference type="ChEBI" id="CHEBI:58332"/>
        <dbReference type="ChEBI" id="CHEBI:60377"/>
        <dbReference type="EC" id="2.7.8.11"/>
    </reaction>
</comment>
<keyword evidence="7 16" id="KW-0812">Transmembrane</keyword>
<evidence type="ECO:0000256" key="12">
    <source>
        <dbReference type="ARBA" id="ARBA00023136"/>
    </source>
</evidence>
<evidence type="ECO:0000256" key="8">
    <source>
        <dbReference type="ARBA" id="ARBA00022723"/>
    </source>
</evidence>
<dbReference type="Gene3D" id="1.20.120.1760">
    <property type="match status" value="1"/>
</dbReference>
<evidence type="ECO:0000256" key="4">
    <source>
        <dbReference type="ARBA" id="ARBA00013212"/>
    </source>
</evidence>
<dbReference type="KEGG" id="csl:COCSUDRAFT_20883"/>
<evidence type="ECO:0000256" key="6">
    <source>
        <dbReference type="ARBA" id="ARBA00022679"/>
    </source>
</evidence>
<evidence type="ECO:0000256" key="13">
    <source>
        <dbReference type="ARBA" id="ARBA00023209"/>
    </source>
</evidence>
<feature type="transmembrane region" description="Helical" evidence="16">
    <location>
        <begin position="202"/>
        <end position="222"/>
    </location>
</feature>